<evidence type="ECO:0000256" key="6">
    <source>
        <dbReference type="ARBA" id="ARBA00023004"/>
    </source>
</evidence>
<dbReference type="EMBL" id="DTTC01000080">
    <property type="protein sequence ID" value="HIA97848.1"/>
    <property type="molecule type" value="Genomic_DNA"/>
</dbReference>
<dbReference type="GO" id="GO:0051539">
    <property type="term" value="F:4 iron, 4 sulfur cluster binding"/>
    <property type="evidence" value="ECO:0007669"/>
    <property type="project" value="UniProtKB-KW"/>
</dbReference>
<evidence type="ECO:0000256" key="2">
    <source>
        <dbReference type="ARBA" id="ARBA00022485"/>
    </source>
</evidence>
<accession>A0A7C7PI96</accession>
<dbReference type="GO" id="GO:0016491">
    <property type="term" value="F:oxidoreductase activity"/>
    <property type="evidence" value="ECO:0007669"/>
    <property type="project" value="UniProtKB-ARBA"/>
</dbReference>
<evidence type="ECO:0000256" key="3">
    <source>
        <dbReference type="ARBA" id="ARBA00022723"/>
    </source>
</evidence>
<keyword evidence="7" id="KW-0411">Iron-sulfur</keyword>
<gene>
    <name evidence="8" type="ORF">EYO15_01530</name>
</gene>
<dbReference type="InterPro" id="IPR017900">
    <property type="entry name" value="4Fe4S_Fe_S_CS"/>
</dbReference>
<name>A0A7C7PI96_9ARCH</name>
<dbReference type="PROSITE" id="PS00198">
    <property type="entry name" value="4FE4S_FER_1"/>
    <property type="match status" value="1"/>
</dbReference>
<keyword evidence="3" id="KW-0479">Metal-binding</keyword>
<dbReference type="PANTHER" id="PTHR43687">
    <property type="entry name" value="ADENYLYLSULFATE REDUCTASE, BETA SUBUNIT"/>
    <property type="match status" value="1"/>
</dbReference>
<evidence type="ECO:0000256" key="4">
    <source>
        <dbReference type="ARBA" id="ARBA00022737"/>
    </source>
</evidence>
<dbReference type="AlphaFoldDB" id="A0A7C7PI96"/>
<dbReference type="Pfam" id="PF12838">
    <property type="entry name" value="Fer4_7"/>
    <property type="match status" value="1"/>
</dbReference>
<dbReference type="Gene3D" id="3.30.70.20">
    <property type="match status" value="1"/>
</dbReference>
<dbReference type="GO" id="GO:0046872">
    <property type="term" value="F:metal ion binding"/>
    <property type="evidence" value="ECO:0007669"/>
    <property type="project" value="UniProtKB-KW"/>
</dbReference>
<evidence type="ECO:0000313" key="9">
    <source>
        <dbReference type="Proteomes" id="UP000589132"/>
    </source>
</evidence>
<dbReference type="PROSITE" id="PS51379">
    <property type="entry name" value="4FE4S_FER_2"/>
    <property type="match status" value="2"/>
</dbReference>
<sequence length="114" mass="12613">MAIDENYLTEYEKVATHDGENQPIQIWAKDQDSYSGIGSDKLGVWGTIVGVDFDLCIADGACIDACPVEVFEWIDTPSHPESDKKAIMIREEECIICRACESVCPVEAVLITED</sequence>
<protein>
    <submittedName>
        <fullName evidence="8">Ferredoxin family protein</fullName>
    </submittedName>
</protein>
<dbReference type="InterPro" id="IPR050572">
    <property type="entry name" value="Fe-S_Ferredoxin"/>
</dbReference>
<keyword evidence="6" id="KW-0408">Iron</keyword>
<keyword evidence="4" id="KW-0677">Repeat</keyword>
<evidence type="ECO:0000256" key="1">
    <source>
        <dbReference type="ARBA" id="ARBA00022448"/>
    </source>
</evidence>
<dbReference type="Proteomes" id="UP000589132">
    <property type="component" value="Unassembled WGS sequence"/>
</dbReference>
<keyword evidence="5" id="KW-0249">Electron transport</keyword>
<reference evidence="9" key="1">
    <citation type="journal article" date="2019" name="bioRxiv">
        <title>Genome diversification in globally distributed novel marine Proteobacteria is linked to environmental adaptation.</title>
        <authorList>
            <person name="Zhou Z."/>
            <person name="Tran P.Q."/>
            <person name="Kieft K."/>
            <person name="Anantharaman K."/>
        </authorList>
    </citation>
    <scope>NUCLEOTIDE SEQUENCE [LARGE SCALE GENOMIC DNA]</scope>
</reference>
<dbReference type="InterPro" id="IPR017896">
    <property type="entry name" value="4Fe4S_Fe-S-bd"/>
</dbReference>
<evidence type="ECO:0000256" key="5">
    <source>
        <dbReference type="ARBA" id="ARBA00022982"/>
    </source>
</evidence>
<evidence type="ECO:0000256" key="7">
    <source>
        <dbReference type="ARBA" id="ARBA00023014"/>
    </source>
</evidence>
<proteinExistence type="predicted"/>
<dbReference type="PANTHER" id="PTHR43687:SF6">
    <property type="entry name" value="L-ASPARTATE SEMIALDEHYDE SULFURTRANSFERASE IRON-SULFUR SUBUNIT"/>
    <property type="match status" value="1"/>
</dbReference>
<keyword evidence="2" id="KW-0004">4Fe-4S</keyword>
<evidence type="ECO:0000313" key="8">
    <source>
        <dbReference type="EMBL" id="HIA97848.1"/>
    </source>
</evidence>
<keyword evidence="1" id="KW-0813">Transport</keyword>
<organism evidence="8 9">
    <name type="scientific">Marine Group III euryarchaeote</name>
    <dbReference type="NCBI Taxonomy" id="2173149"/>
    <lineage>
        <taxon>Archaea</taxon>
        <taxon>Methanobacteriati</taxon>
        <taxon>Thermoplasmatota</taxon>
        <taxon>Thermoplasmata</taxon>
        <taxon>Candidatus Thermoprofundales</taxon>
    </lineage>
</organism>
<dbReference type="SUPFAM" id="SSF54862">
    <property type="entry name" value="4Fe-4S ferredoxins"/>
    <property type="match status" value="1"/>
</dbReference>
<comment type="caution">
    <text evidence="8">The sequence shown here is derived from an EMBL/GenBank/DDBJ whole genome shotgun (WGS) entry which is preliminary data.</text>
</comment>